<dbReference type="EMBL" id="ADBJ01000004">
    <property type="protein sequence ID" value="EFA85622.1"/>
    <property type="molecule type" value="Genomic_DNA"/>
</dbReference>
<dbReference type="OMA" id="YQFMNEG"/>
<dbReference type="InterPro" id="IPR044294">
    <property type="entry name" value="Lipase-like"/>
</dbReference>
<proteinExistence type="predicted"/>
<dbReference type="InParanoid" id="D3AYT2"/>
<dbReference type="AlphaFoldDB" id="D3AYT2"/>
<dbReference type="InterPro" id="IPR007751">
    <property type="entry name" value="DUF676_lipase-like"/>
</dbReference>
<sequence length="345" mass="39041">MTLQQKQQQQQQQQQQYLHQQHLIFLQHGLHATKSDYDVITKKITEKLDDVVIWSGSTNPNMLTRQGIDKCGERMAQEIMEISKTIKPTHITIIGHSLGGPISRYAIGILHEQGYFNQVIPLQFITLSSPPDCGSRRPKRGLYNVVAGYVTDNLIGTTGRQLMLTDDVDNPLLLEMTKGKFIEGLAQFGSRVLYSTIENDLHVMFNTSNISHSNPYTKPGAVVKLSTKYPHIVDEDATAEFIALSPKDVDIFKNDERGDKLREILLNLQKLTFTRYHMKFDNLLSHTHVIMRREGLNSAGQDVVQHLIEHLILVNKDNDNNNIIDDTTTNTTTTSNPIIVESNNV</sequence>
<evidence type="ECO:0000313" key="3">
    <source>
        <dbReference type="Proteomes" id="UP000001396"/>
    </source>
</evidence>
<name>D3AYT2_HETP5</name>
<evidence type="ECO:0000259" key="1">
    <source>
        <dbReference type="Pfam" id="PF05057"/>
    </source>
</evidence>
<dbReference type="SUPFAM" id="SSF53474">
    <property type="entry name" value="alpha/beta-Hydrolases"/>
    <property type="match status" value="1"/>
</dbReference>
<accession>D3AYT2</accession>
<dbReference type="RefSeq" id="XP_020437729.1">
    <property type="nucleotide sequence ID" value="XM_020571871.1"/>
</dbReference>
<protein>
    <recommendedName>
        <fullName evidence="1">DUF676 domain-containing protein</fullName>
    </recommendedName>
</protein>
<dbReference type="Pfam" id="PF05057">
    <property type="entry name" value="DUF676"/>
    <property type="match status" value="1"/>
</dbReference>
<dbReference type="Gene3D" id="3.40.50.1820">
    <property type="entry name" value="alpha/beta hydrolase"/>
    <property type="match status" value="1"/>
</dbReference>
<evidence type="ECO:0000313" key="2">
    <source>
        <dbReference type="EMBL" id="EFA85622.1"/>
    </source>
</evidence>
<dbReference type="PANTHER" id="PTHR12482">
    <property type="entry name" value="LIPASE ROG1-RELATED-RELATED"/>
    <property type="match status" value="1"/>
</dbReference>
<dbReference type="InterPro" id="IPR029058">
    <property type="entry name" value="AB_hydrolase_fold"/>
</dbReference>
<organism evidence="2 3">
    <name type="scientific">Heterostelium pallidum (strain ATCC 26659 / Pp 5 / PN500)</name>
    <name type="common">Cellular slime mold</name>
    <name type="synonym">Polysphondylium pallidum</name>
    <dbReference type="NCBI Taxonomy" id="670386"/>
    <lineage>
        <taxon>Eukaryota</taxon>
        <taxon>Amoebozoa</taxon>
        <taxon>Evosea</taxon>
        <taxon>Eumycetozoa</taxon>
        <taxon>Dictyostelia</taxon>
        <taxon>Acytosteliales</taxon>
        <taxon>Acytosteliaceae</taxon>
        <taxon>Heterostelium</taxon>
    </lineage>
</organism>
<dbReference type="Proteomes" id="UP000001396">
    <property type="component" value="Unassembled WGS sequence"/>
</dbReference>
<dbReference type="PANTHER" id="PTHR12482:SF62">
    <property type="entry name" value="LIPASE ROG1-RELATED"/>
    <property type="match status" value="1"/>
</dbReference>
<feature type="domain" description="DUF676" evidence="1">
    <location>
        <begin position="20"/>
        <end position="207"/>
    </location>
</feature>
<dbReference type="GeneID" id="31356382"/>
<keyword evidence="3" id="KW-1185">Reference proteome</keyword>
<comment type="caution">
    <text evidence="2">The sequence shown here is derived from an EMBL/GenBank/DDBJ whole genome shotgun (WGS) entry which is preliminary data.</text>
</comment>
<reference evidence="2 3" key="1">
    <citation type="journal article" date="2011" name="Genome Res.">
        <title>Phylogeny-wide analysis of social amoeba genomes highlights ancient origins for complex intercellular communication.</title>
        <authorList>
            <person name="Heidel A.J."/>
            <person name="Lawal H.M."/>
            <person name="Felder M."/>
            <person name="Schilde C."/>
            <person name="Helps N.R."/>
            <person name="Tunggal B."/>
            <person name="Rivero F."/>
            <person name="John U."/>
            <person name="Schleicher M."/>
            <person name="Eichinger L."/>
            <person name="Platzer M."/>
            <person name="Noegel A.A."/>
            <person name="Schaap P."/>
            <person name="Gloeckner G."/>
        </authorList>
    </citation>
    <scope>NUCLEOTIDE SEQUENCE [LARGE SCALE GENOMIC DNA]</scope>
    <source>
        <strain evidence="3">ATCC 26659 / Pp 5 / PN500</strain>
    </source>
</reference>
<gene>
    <name evidence="2" type="ORF">PPL_00851</name>
</gene>